<sequence>MDIKGYLTRLKLTTDSSEVSDVENNLATIKSAIDINSLHDQSAAMIYQLFKEYDGYLIYLRFGDYQFYDKIEDKKGTNVFAGSSGSQIAFTAPEAEVIEYDLDEWSILDYCAQNTTSFLLALLPVIKFLKLEIKERSLMKKKELLESAIVAAGGKRYKRFYEQFFGDWL</sequence>
<proteinExistence type="predicted"/>
<protein>
    <submittedName>
        <fullName evidence="1">Uncharacterized protein</fullName>
    </submittedName>
</protein>
<dbReference type="OrthoDB" id="709269at2"/>
<comment type="caution">
    <text evidence="1">The sequence shown here is derived from an EMBL/GenBank/DDBJ whole genome shotgun (WGS) entry which is preliminary data.</text>
</comment>
<organism evidence="1 2">
    <name type="scientific">Mucilaginibacter terrenus</name>
    <dbReference type="NCBI Taxonomy" id="2482727"/>
    <lineage>
        <taxon>Bacteria</taxon>
        <taxon>Pseudomonadati</taxon>
        <taxon>Bacteroidota</taxon>
        <taxon>Sphingobacteriia</taxon>
        <taxon>Sphingobacteriales</taxon>
        <taxon>Sphingobacteriaceae</taxon>
        <taxon>Mucilaginibacter</taxon>
    </lineage>
</organism>
<dbReference type="AlphaFoldDB" id="A0A3E2NKA7"/>
<dbReference type="RefSeq" id="WP_117384730.1">
    <property type="nucleotide sequence ID" value="NZ_QWDE01000005.1"/>
</dbReference>
<dbReference type="EMBL" id="QWDE01000005">
    <property type="protein sequence ID" value="RFZ81363.1"/>
    <property type="molecule type" value="Genomic_DNA"/>
</dbReference>
<name>A0A3E2NKA7_9SPHI</name>
<reference evidence="1 2" key="1">
    <citation type="submission" date="2018-08" db="EMBL/GenBank/DDBJ databases">
        <title>Mucilaginibacter terrae sp. nov., isolated from manganese diggings.</title>
        <authorList>
            <person name="Huang Y."/>
            <person name="Zhou Z."/>
        </authorList>
    </citation>
    <scope>NUCLEOTIDE SEQUENCE [LARGE SCALE GENOMIC DNA]</scope>
    <source>
        <strain evidence="1 2">ZH6</strain>
    </source>
</reference>
<dbReference type="Proteomes" id="UP000260823">
    <property type="component" value="Unassembled WGS sequence"/>
</dbReference>
<gene>
    <name evidence="1" type="ORF">DYU05_18950</name>
</gene>
<keyword evidence="2" id="KW-1185">Reference proteome</keyword>
<evidence type="ECO:0000313" key="2">
    <source>
        <dbReference type="Proteomes" id="UP000260823"/>
    </source>
</evidence>
<evidence type="ECO:0000313" key="1">
    <source>
        <dbReference type="EMBL" id="RFZ81363.1"/>
    </source>
</evidence>
<accession>A0A3E2NKA7</accession>